<gene>
    <name evidence="3" type="ORF">EMLFYP7_03942</name>
</gene>
<dbReference type="RefSeq" id="WP_421957901.1">
    <property type="nucleotide sequence ID" value="NZ_CACRTZ010000037.1"/>
</dbReference>
<name>A0A6N3HFL2_9ENTR</name>
<organism evidence="3">
    <name type="scientific">Phytobacter massiliensis</name>
    <dbReference type="NCBI Taxonomy" id="1485952"/>
    <lineage>
        <taxon>Bacteria</taxon>
        <taxon>Pseudomonadati</taxon>
        <taxon>Pseudomonadota</taxon>
        <taxon>Gammaproteobacteria</taxon>
        <taxon>Enterobacterales</taxon>
        <taxon>Enterobacteriaceae</taxon>
        <taxon>Phytobacter</taxon>
    </lineage>
</organism>
<dbReference type="InterPro" id="IPR016032">
    <property type="entry name" value="Sig_transdc_resp-reg_C-effctor"/>
</dbReference>
<dbReference type="GO" id="GO:0003677">
    <property type="term" value="F:DNA binding"/>
    <property type="evidence" value="ECO:0007669"/>
    <property type="project" value="UniProtKB-KW"/>
</dbReference>
<dbReference type="SUPFAM" id="SSF46894">
    <property type="entry name" value="C-terminal effector domain of the bipartite response regulators"/>
    <property type="match status" value="1"/>
</dbReference>
<dbReference type="Gene3D" id="1.10.10.10">
    <property type="entry name" value="Winged helix-like DNA-binding domain superfamily/Winged helix DNA-binding domain"/>
    <property type="match status" value="1"/>
</dbReference>
<dbReference type="Pfam" id="PF00196">
    <property type="entry name" value="GerE"/>
    <property type="match status" value="1"/>
</dbReference>
<keyword evidence="1" id="KW-0238">DNA-binding</keyword>
<sequence length="206" mass="23370">MNFLIHVDNDALFSAGIAGLIQDAAAENSISPVNVFYEYTVENIQKADFIFITVCAGEYYLCFNDLIYKKSTAKVFLFVSSNNIPDNALLPECIKEATFFPQKTSSGEVRAALSEALRRYLQCNDLKPVGKKNWACLDCNYKTLSFTQDKIVRGLNNCLSINEIADRIGIHYKTAVSHKKNIMSKFNLHSKTELYEFISCYQKKKQ</sequence>
<evidence type="ECO:0000259" key="2">
    <source>
        <dbReference type="SMART" id="SM00421"/>
    </source>
</evidence>
<evidence type="ECO:0000313" key="3">
    <source>
        <dbReference type="EMBL" id="VYU75797.1"/>
    </source>
</evidence>
<evidence type="ECO:0000256" key="1">
    <source>
        <dbReference type="ARBA" id="ARBA00023125"/>
    </source>
</evidence>
<feature type="domain" description="HTH luxR-type" evidence="2">
    <location>
        <begin position="141"/>
        <end position="198"/>
    </location>
</feature>
<dbReference type="CDD" id="cd06170">
    <property type="entry name" value="LuxR_C_like"/>
    <property type="match status" value="1"/>
</dbReference>
<dbReference type="InterPro" id="IPR036388">
    <property type="entry name" value="WH-like_DNA-bd_sf"/>
</dbReference>
<protein>
    <submittedName>
        <fullName evidence="3">Transcriptional regulator FimZ</fullName>
    </submittedName>
</protein>
<dbReference type="EMBL" id="CACRTZ010000037">
    <property type="protein sequence ID" value="VYU75797.1"/>
    <property type="molecule type" value="Genomic_DNA"/>
</dbReference>
<accession>A0A6N3HFL2</accession>
<reference evidence="3" key="1">
    <citation type="submission" date="2019-11" db="EMBL/GenBank/DDBJ databases">
        <authorList>
            <person name="Feng L."/>
        </authorList>
    </citation>
    <scope>NUCLEOTIDE SEQUENCE</scope>
    <source>
        <strain evidence="3">EMassiliensisLFYP7</strain>
    </source>
</reference>
<dbReference type="AlphaFoldDB" id="A0A6N3HFL2"/>
<proteinExistence type="predicted"/>
<dbReference type="SMART" id="SM00421">
    <property type="entry name" value="HTH_LUXR"/>
    <property type="match status" value="1"/>
</dbReference>
<dbReference type="InterPro" id="IPR000792">
    <property type="entry name" value="Tscrpt_reg_LuxR_C"/>
</dbReference>
<dbReference type="GO" id="GO:0006355">
    <property type="term" value="P:regulation of DNA-templated transcription"/>
    <property type="evidence" value="ECO:0007669"/>
    <property type="project" value="InterPro"/>
</dbReference>